<evidence type="ECO:0000256" key="1">
    <source>
        <dbReference type="SAM" id="Phobius"/>
    </source>
</evidence>
<evidence type="ECO:0000313" key="2">
    <source>
        <dbReference type="EMBL" id="MSU81323.1"/>
    </source>
</evidence>
<comment type="caution">
    <text evidence="2">The sequence shown here is derived from an EMBL/GenBank/DDBJ whole genome shotgun (WGS) entry which is preliminary data.</text>
</comment>
<feature type="transmembrane region" description="Helical" evidence="1">
    <location>
        <begin position="69"/>
        <end position="89"/>
    </location>
</feature>
<reference evidence="2 3" key="1">
    <citation type="submission" date="2019-08" db="EMBL/GenBank/DDBJ databases">
        <title>In-depth cultivation of the pig gut microbiome towards novel bacterial diversity and tailored functional studies.</title>
        <authorList>
            <person name="Wylensek D."/>
            <person name="Hitch T.C.A."/>
            <person name="Clavel T."/>
        </authorList>
    </citation>
    <scope>NUCLEOTIDE SEQUENCE [LARGE SCALE GENOMIC DNA]</scope>
    <source>
        <strain evidence="2 3">BSM-383-APC-4H</strain>
    </source>
</reference>
<keyword evidence="1" id="KW-1133">Transmembrane helix</keyword>
<evidence type="ECO:0000313" key="3">
    <source>
        <dbReference type="Proteomes" id="UP000433359"/>
    </source>
</evidence>
<protein>
    <submittedName>
        <fullName evidence="2">Uncharacterized protein</fullName>
    </submittedName>
</protein>
<dbReference type="AlphaFoldDB" id="A0A6N7YA74"/>
<dbReference type="RefSeq" id="WP_154580487.1">
    <property type="nucleotide sequence ID" value="NZ_VULP01000003.1"/>
</dbReference>
<dbReference type="EMBL" id="VULP01000003">
    <property type="protein sequence ID" value="MSU81323.1"/>
    <property type="molecule type" value="Genomic_DNA"/>
</dbReference>
<name>A0A6N7YA74_9FIRM</name>
<keyword evidence="1" id="KW-0812">Transmembrane</keyword>
<sequence length="99" mass="11536">MRKRAGKKRNLFHIINYIVLALTIITAVYIMANGMGLVDSLDFGAGVYYYADIPEFSKYTDGTWYTSPVSMQVLIALFIIWGIFMYKIWGWIEKKDDHR</sequence>
<keyword evidence="1" id="KW-0472">Membrane</keyword>
<feature type="transmembrane region" description="Helical" evidence="1">
    <location>
        <begin position="12"/>
        <end position="32"/>
    </location>
</feature>
<organism evidence="2 3">
    <name type="scientific">Anaerobutyricum soehngenii</name>
    <dbReference type="NCBI Taxonomy" id="105843"/>
    <lineage>
        <taxon>Bacteria</taxon>
        <taxon>Bacillati</taxon>
        <taxon>Bacillota</taxon>
        <taxon>Clostridia</taxon>
        <taxon>Lachnospirales</taxon>
        <taxon>Lachnospiraceae</taxon>
        <taxon>Anaerobutyricum</taxon>
    </lineage>
</organism>
<dbReference type="Proteomes" id="UP000433359">
    <property type="component" value="Unassembled WGS sequence"/>
</dbReference>
<proteinExistence type="predicted"/>
<gene>
    <name evidence="2" type="ORF">FYJ25_02850</name>
</gene>
<accession>A0A6N7YA74</accession>